<sequence>MTNLIYFGVQFKNPYLAENQPNYYGYLLESNETICSTFKWNKYLCVEYYQNYRCIIESLIEKIGIFKDMVILDRRLS</sequence>
<proteinExistence type="predicted"/>
<dbReference type="EMBL" id="NJHN03000112">
    <property type="protein sequence ID" value="KAH9414301.1"/>
    <property type="molecule type" value="Genomic_DNA"/>
</dbReference>
<protein>
    <submittedName>
        <fullName evidence="1">Uncharacterized protein</fullName>
    </submittedName>
</protein>
<evidence type="ECO:0000313" key="1">
    <source>
        <dbReference type="EMBL" id="KAH9414301.1"/>
    </source>
</evidence>
<organism evidence="1 2">
    <name type="scientific">Dermatophagoides pteronyssinus</name>
    <name type="common">European house dust mite</name>
    <dbReference type="NCBI Taxonomy" id="6956"/>
    <lineage>
        <taxon>Eukaryota</taxon>
        <taxon>Metazoa</taxon>
        <taxon>Ecdysozoa</taxon>
        <taxon>Arthropoda</taxon>
        <taxon>Chelicerata</taxon>
        <taxon>Arachnida</taxon>
        <taxon>Acari</taxon>
        <taxon>Acariformes</taxon>
        <taxon>Sarcoptiformes</taxon>
        <taxon>Astigmata</taxon>
        <taxon>Psoroptidia</taxon>
        <taxon>Analgoidea</taxon>
        <taxon>Pyroglyphidae</taxon>
        <taxon>Dermatophagoidinae</taxon>
        <taxon>Dermatophagoides</taxon>
    </lineage>
</organism>
<comment type="caution">
    <text evidence="1">The sequence shown here is derived from an EMBL/GenBank/DDBJ whole genome shotgun (WGS) entry which is preliminary data.</text>
</comment>
<keyword evidence="2" id="KW-1185">Reference proteome</keyword>
<dbReference type="Proteomes" id="UP000887458">
    <property type="component" value="Unassembled WGS sequence"/>
</dbReference>
<reference evidence="1 2" key="2">
    <citation type="journal article" date="2022" name="Mol. Biol. Evol.">
        <title>Comparative Genomics Reveals Insights into the Divergent Evolution of Astigmatic Mites and Household Pest Adaptations.</title>
        <authorList>
            <person name="Xiong Q."/>
            <person name="Wan A.T."/>
            <person name="Liu X."/>
            <person name="Fung C.S."/>
            <person name="Xiao X."/>
            <person name="Malainual N."/>
            <person name="Hou J."/>
            <person name="Wang L."/>
            <person name="Wang M."/>
            <person name="Yang K.Y."/>
            <person name="Cui Y."/>
            <person name="Leung E.L."/>
            <person name="Nong W."/>
            <person name="Shin S.K."/>
            <person name="Au S.W."/>
            <person name="Jeong K.Y."/>
            <person name="Chew F.T."/>
            <person name="Hui J.H."/>
            <person name="Leung T.F."/>
            <person name="Tungtrongchitr A."/>
            <person name="Zhong N."/>
            <person name="Liu Z."/>
            <person name="Tsui S.K."/>
        </authorList>
    </citation>
    <scope>NUCLEOTIDE SEQUENCE [LARGE SCALE GENOMIC DNA]</scope>
    <source>
        <strain evidence="1">Derp</strain>
    </source>
</reference>
<name>A0ABQ8IVH0_DERPT</name>
<reference evidence="1 2" key="1">
    <citation type="journal article" date="2018" name="J. Allergy Clin. Immunol.">
        <title>High-quality assembly of Dermatophagoides pteronyssinus genome and transcriptome reveals a wide range of novel allergens.</title>
        <authorList>
            <person name="Liu X.Y."/>
            <person name="Yang K.Y."/>
            <person name="Wang M.Q."/>
            <person name="Kwok J.S."/>
            <person name="Zeng X."/>
            <person name="Yang Z."/>
            <person name="Xiao X.J."/>
            <person name="Lau C.P."/>
            <person name="Li Y."/>
            <person name="Huang Z.M."/>
            <person name="Ba J.G."/>
            <person name="Yim A.K."/>
            <person name="Ouyang C.Y."/>
            <person name="Ngai S.M."/>
            <person name="Chan T.F."/>
            <person name="Leung E.L."/>
            <person name="Liu L."/>
            <person name="Liu Z.G."/>
            <person name="Tsui S.K."/>
        </authorList>
    </citation>
    <scope>NUCLEOTIDE SEQUENCE [LARGE SCALE GENOMIC DNA]</scope>
    <source>
        <strain evidence="1">Derp</strain>
    </source>
</reference>
<gene>
    <name evidence="1" type="ORF">DERP_008500</name>
</gene>
<evidence type="ECO:0000313" key="2">
    <source>
        <dbReference type="Proteomes" id="UP000887458"/>
    </source>
</evidence>
<accession>A0ABQ8IVH0</accession>